<evidence type="ECO:0000313" key="8">
    <source>
        <dbReference type="Proteomes" id="UP000027982"/>
    </source>
</evidence>
<proteinExistence type="inferred from homology"/>
<protein>
    <recommendedName>
        <fullName evidence="6">UDP-3-O-acylglucosamine N-acyltransferase</fullName>
        <ecNumber evidence="6">2.3.1.191</ecNumber>
    </recommendedName>
</protein>
<dbReference type="Gene3D" id="3.40.1390.10">
    <property type="entry name" value="MurE/MurF, N-terminal domain"/>
    <property type="match status" value="1"/>
</dbReference>
<dbReference type="eggNOG" id="COG1044">
    <property type="taxonomic scope" value="Bacteria"/>
</dbReference>
<keyword evidence="2 6" id="KW-0441">Lipid A biosynthesis</keyword>
<dbReference type="NCBIfam" id="TIGR01853">
    <property type="entry name" value="lipid_A_lpxD"/>
    <property type="match status" value="1"/>
</dbReference>
<dbReference type="OrthoDB" id="9784739at2"/>
<gene>
    <name evidence="6" type="primary">lpxD</name>
    <name evidence="7" type="ORF">OP10G_1811</name>
</gene>
<comment type="pathway">
    <text evidence="6">Bacterial outer membrane biogenesis; LPS lipid A biosynthesis.</text>
</comment>
<keyword evidence="6" id="KW-0677">Repeat</keyword>
<evidence type="ECO:0000256" key="4">
    <source>
        <dbReference type="ARBA" id="ARBA00023098"/>
    </source>
</evidence>
<sequence>MERDVPGWTLGELATLFGGELVGPADLRVTTPIPVDGVDPAGLTFAESDEFLRQAAAGGAAAVLAPKGATPVGKPTIFVDSPRTSFGVFLAMAQRPLPLAAGVHPTAVVSPEATVAESAQIGPYAVVERGAVIGERCRVFPFCYVGENCHLGEGTVLFPHAVLYQDVTIGARGIVHSGAVLGADGFGFTWNGQRQVKIPQVGGVTLGDDVEIGAITAVDRATAGQTMIGNDSKLDNLVQVGHNTRIGSHTVVASQTGISGSTRIGDRVTIAGQAATNDHITICDDVVLAGRTGVTSDIKEAGTYFGLPARPLGEAMRTMMLTTKLQELFKRVKDLERGKEIS</sequence>
<dbReference type="EC" id="2.3.1.191" evidence="6"/>
<keyword evidence="5 6" id="KW-0012">Acyltransferase</keyword>
<evidence type="ECO:0000256" key="1">
    <source>
        <dbReference type="ARBA" id="ARBA00022516"/>
    </source>
</evidence>
<comment type="similarity">
    <text evidence="6">Belongs to the transferase hexapeptide repeat family. LpxD subfamily.</text>
</comment>
<dbReference type="InterPro" id="IPR011004">
    <property type="entry name" value="Trimer_LpxA-like_sf"/>
</dbReference>
<reference evidence="7 8" key="1">
    <citation type="journal article" date="2014" name="PLoS ONE">
        <title>The first complete genome sequence of the class fimbriimonadia in the phylum armatimonadetes.</title>
        <authorList>
            <person name="Hu Z.Y."/>
            <person name="Wang Y.Z."/>
            <person name="Im W.T."/>
            <person name="Wang S.Y."/>
            <person name="Zhao G.P."/>
            <person name="Zheng H.J."/>
            <person name="Quan Z.X."/>
        </authorList>
    </citation>
    <scope>NUCLEOTIDE SEQUENCE [LARGE SCALE GENOMIC DNA]</scope>
    <source>
        <strain evidence="7">Gsoil 348</strain>
    </source>
</reference>
<comment type="subunit">
    <text evidence="6">Homotrimer.</text>
</comment>
<name>A0A068NU95_FIMGI</name>
<evidence type="ECO:0000256" key="5">
    <source>
        <dbReference type="ARBA" id="ARBA00023315"/>
    </source>
</evidence>
<comment type="catalytic activity">
    <reaction evidence="6">
        <text>a UDP-3-O-[(3R)-3-hydroxyacyl]-alpha-D-glucosamine + a (3R)-hydroxyacyl-[ACP] = a UDP-2-N,3-O-bis[(3R)-3-hydroxyacyl]-alpha-D-glucosamine + holo-[ACP] + H(+)</text>
        <dbReference type="Rhea" id="RHEA:53836"/>
        <dbReference type="Rhea" id="RHEA-COMP:9685"/>
        <dbReference type="Rhea" id="RHEA-COMP:9945"/>
        <dbReference type="ChEBI" id="CHEBI:15378"/>
        <dbReference type="ChEBI" id="CHEBI:64479"/>
        <dbReference type="ChEBI" id="CHEBI:78827"/>
        <dbReference type="ChEBI" id="CHEBI:137740"/>
        <dbReference type="ChEBI" id="CHEBI:137748"/>
        <dbReference type="EC" id="2.3.1.191"/>
    </reaction>
</comment>
<feature type="active site" description="Proton acceptor" evidence="6">
    <location>
        <position position="242"/>
    </location>
</feature>
<evidence type="ECO:0000256" key="2">
    <source>
        <dbReference type="ARBA" id="ARBA00022556"/>
    </source>
</evidence>
<dbReference type="GO" id="GO:0103118">
    <property type="term" value="F:UDP-3-O-[(3R)-3-hydroxyacyl]-glucosamine N-acyltransferase activity"/>
    <property type="evidence" value="ECO:0007669"/>
    <property type="project" value="UniProtKB-EC"/>
</dbReference>
<dbReference type="EMBL" id="CP007139">
    <property type="protein sequence ID" value="AIE85179.1"/>
    <property type="molecule type" value="Genomic_DNA"/>
</dbReference>
<keyword evidence="4 6" id="KW-0443">Lipid metabolism</keyword>
<dbReference type="PANTHER" id="PTHR43378:SF2">
    <property type="entry name" value="UDP-3-O-ACYLGLUCOSAMINE N-ACYLTRANSFERASE 1, MITOCHONDRIAL-RELATED"/>
    <property type="match status" value="1"/>
</dbReference>
<dbReference type="HOGENOM" id="CLU_049865_0_0_0"/>
<dbReference type="KEGG" id="fgi:OP10G_1811"/>
<dbReference type="STRING" id="661478.OP10G_1811"/>
<dbReference type="Proteomes" id="UP000027982">
    <property type="component" value="Chromosome"/>
</dbReference>
<keyword evidence="1 6" id="KW-0444">Lipid biosynthesis</keyword>
<keyword evidence="3 6" id="KW-0808">Transferase</keyword>
<evidence type="ECO:0000256" key="6">
    <source>
        <dbReference type="HAMAP-Rule" id="MF_00523"/>
    </source>
</evidence>
<dbReference type="HAMAP" id="MF_00523">
    <property type="entry name" value="LpxD"/>
    <property type="match status" value="1"/>
</dbReference>
<dbReference type="InterPro" id="IPR001451">
    <property type="entry name" value="Hexapep"/>
</dbReference>
<dbReference type="RefSeq" id="WP_025226232.1">
    <property type="nucleotide sequence ID" value="NZ_CP007139.1"/>
</dbReference>
<evidence type="ECO:0000313" key="7">
    <source>
        <dbReference type="EMBL" id="AIE85179.1"/>
    </source>
</evidence>
<accession>A0A068NU95</accession>
<dbReference type="Pfam" id="PF00132">
    <property type="entry name" value="Hexapep"/>
    <property type="match status" value="1"/>
</dbReference>
<dbReference type="UniPathway" id="UPA00973"/>
<dbReference type="GO" id="GO:0009245">
    <property type="term" value="P:lipid A biosynthetic process"/>
    <property type="evidence" value="ECO:0007669"/>
    <property type="project" value="UniProtKB-UniRule"/>
</dbReference>
<dbReference type="NCBIfam" id="NF002060">
    <property type="entry name" value="PRK00892.1"/>
    <property type="match status" value="1"/>
</dbReference>
<dbReference type="PANTHER" id="PTHR43378">
    <property type="entry name" value="UDP-3-O-ACYLGLUCOSAMINE N-ACYLTRANSFERASE"/>
    <property type="match status" value="1"/>
</dbReference>
<dbReference type="Gene3D" id="2.160.10.10">
    <property type="entry name" value="Hexapeptide repeat proteins"/>
    <property type="match status" value="1"/>
</dbReference>
<organism evidence="7 8">
    <name type="scientific">Fimbriimonas ginsengisoli Gsoil 348</name>
    <dbReference type="NCBI Taxonomy" id="661478"/>
    <lineage>
        <taxon>Bacteria</taxon>
        <taxon>Bacillati</taxon>
        <taxon>Armatimonadota</taxon>
        <taxon>Fimbriimonadia</taxon>
        <taxon>Fimbriimonadales</taxon>
        <taxon>Fimbriimonadaceae</taxon>
        <taxon>Fimbriimonas</taxon>
    </lineage>
</organism>
<dbReference type="AlphaFoldDB" id="A0A068NU95"/>
<dbReference type="CDD" id="cd03352">
    <property type="entry name" value="LbH_LpxD"/>
    <property type="match status" value="1"/>
</dbReference>
<dbReference type="GO" id="GO:0016020">
    <property type="term" value="C:membrane"/>
    <property type="evidence" value="ECO:0007669"/>
    <property type="project" value="GOC"/>
</dbReference>
<evidence type="ECO:0000256" key="3">
    <source>
        <dbReference type="ARBA" id="ARBA00022679"/>
    </source>
</evidence>
<dbReference type="InterPro" id="IPR007691">
    <property type="entry name" value="LpxD"/>
</dbReference>
<comment type="function">
    <text evidence="6">Catalyzes the N-acylation of UDP-3-O-acylglucosamine using 3-hydroxyacyl-ACP as the acyl donor. Is involved in the biosynthesis of lipid A, a phosphorylated glycolipid that anchors the lipopolysaccharide to the outer membrane of the cell.</text>
</comment>
<dbReference type="SUPFAM" id="SSF51161">
    <property type="entry name" value="Trimeric LpxA-like enzymes"/>
    <property type="match status" value="1"/>
</dbReference>
<dbReference type="GO" id="GO:0016410">
    <property type="term" value="F:N-acyltransferase activity"/>
    <property type="evidence" value="ECO:0007669"/>
    <property type="project" value="InterPro"/>
</dbReference>
<keyword evidence="8" id="KW-1185">Reference proteome</keyword>